<feature type="compositionally biased region" description="Polar residues" evidence="2">
    <location>
        <begin position="1"/>
        <end position="16"/>
    </location>
</feature>
<feature type="region of interest" description="Disordered" evidence="2">
    <location>
        <begin position="299"/>
        <end position="337"/>
    </location>
</feature>
<feature type="coiled-coil region" evidence="1">
    <location>
        <begin position="153"/>
        <end position="187"/>
    </location>
</feature>
<feature type="coiled-coil region" evidence="1">
    <location>
        <begin position="228"/>
        <end position="297"/>
    </location>
</feature>
<keyword evidence="1" id="KW-0175">Coiled coil</keyword>
<organism evidence="3 4">
    <name type="scientific">Solanum verrucosum</name>
    <dbReference type="NCBI Taxonomy" id="315347"/>
    <lineage>
        <taxon>Eukaryota</taxon>
        <taxon>Viridiplantae</taxon>
        <taxon>Streptophyta</taxon>
        <taxon>Embryophyta</taxon>
        <taxon>Tracheophyta</taxon>
        <taxon>Spermatophyta</taxon>
        <taxon>Magnoliopsida</taxon>
        <taxon>eudicotyledons</taxon>
        <taxon>Gunneridae</taxon>
        <taxon>Pentapetalae</taxon>
        <taxon>asterids</taxon>
        <taxon>lamiids</taxon>
        <taxon>Solanales</taxon>
        <taxon>Solanaceae</taxon>
        <taxon>Solanoideae</taxon>
        <taxon>Solaneae</taxon>
        <taxon>Solanum</taxon>
    </lineage>
</organism>
<name>A0AAF0QBB5_SOLVR</name>
<dbReference type="Proteomes" id="UP001234989">
    <property type="component" value="Chromosome 3"/>
</dbReference>
<evidence type="ECO:0000313" key="4">
    <source>
        <dbReference type="Proteomes" id="UP001234989"/>
    </source>
</evidence>
<keyword evidence="4" id="KW-1185">Reference proteome</keyword>
<accession>A0AAF0QBB5</accession>
<sequence length="428" mass="48769">MELRNSHSIPTESTPSAEHLSDVRLDNEVPEDNLLDQETPLTSMKTMDQIDLLREQQKILSGEVALHTGVLKRLSEEATQSPKKEQVQMEIRTLKDEIRMKNEQIASLEMQIAESIISPCEKMENQEEAVSVAELLAQLHDKSFELEVRTADNRIIQDQLNQKTHECENLQEAIVSLKQQLSDALDQRNRTPSVAHSQRLSETKSLLVELRAEKESVALKDAKEALFLQAQAREIEELHKRVTELVEAKEQLELRNQKLAEESTYAKGLASAAAVELKALSEEVAKLMNHNEKLAAELAAQKSSSTQRKPSVAMRNGRRDPHPRRNEQNVLSAEMKRELTLSRERELSYETALVERDHKEAELQSKVEESKQREAYLENELANMWVQIAKLKKSQGVESEPSESTISESQRIDGFEVWDSVVQSSRRQ</sequence>
<feature type="region of interest" description="Disordered" evidence="2">
    <location>
        <begin position="1"/>
        <end position="35"/>
    </location>
</feature>
<protein>
    <submittedName>
        <fullName evidence="3">Uncharacterized protein</fullName>
    </submittedName>
</protein>
<proteinExistence type="predicted"/>
<feature type="compositionally biased region" description="Basic and acidic residues" evidence="2">
    <location>
        <begin position="317"/>
        <end position="327"/>
    </location>
</feature>
<evidence type="ECO:0000256" key="2">
    <source>
        <dbReference type="SAM" id="MobiDB-lite"/>
    </source>
</evidence>
<dbReference type="AlphaFoldDB" id="A0AAF0QBB5"/>
<evidence type="ECO:0000313" key="3">
    <source>
        <dbReference type="EMBL" id="WMV19518.1"/>
    </source>
</evidence>
<feature type="coiled-coil region" evidence="1">
    <location>
        <begin position="84"/>
        <end position="111"/>
    </location>
</feature>
<gene>
    <name evidence="3" type="ORF">MTR67_012903</name>
</gene>
<reference evidence="3" key="1">
    <citation type="submission" date="2023-08" db="EMBL/GenBank/DDBJ databases">
        <title>A de novo genome assembly of Solanum verrucosum Schlechtendal, a Mexican diploid species geographically isolated from the other diploid A-genome species in potato relatives.</title>
        <authorList>
            <person name="Hosaka K."/>
        </authorList>
    </citation>
    <scope>NUCLEOTIDE SEQUENCE</scope>
    <source>
        <tissue evidence="3">Young leaves</tissue>
    </source>
</reference>
<evidence type="ECO:0000256" key="1">
    <source>
        <dbReference type="SAM" id="Coils"/>
    </source>
</evidence>
<dbReference type="EMBL" id="CP133614">
    <property type="protein sequence ID" value="WMV19518.1"/>
    <property type="molecule type" value="Genomic_DNA"/>
</dbReference>